<dbReference type="HOGENOM" id="CLU_2478276_0_0_9"/>
<accession>H5XZQ2</accession>
<protein>
    <submittedName>
        <fullName evidence="1">Uncharacterized protein</fullName>
    </submittedName>
</protein>
<dbReference type="AlphaFoldDB" id="H5XZQ2"/>
<dbReference type="EMBL" id="CM001441">
    <property type="protein sequence ID" value="EHQ92026.1"/>
    <property type="molecule type" value="Genomic_DNA"/>
</dbReference>
<proteinExistence type="predicted"/>
<name>H5XZQ2_9FIRM</name>
<evidence type="ECO:0000313" key="1">
    <source>
        <dbReference type="EMBL" id="EHQ92026.1"/>
    </source>
</evidence>
<sequence length="73" mass="8093">MSRGLKLFNNPNTLNLMQSLGQNPFPLRGVERFMQKRGMDSGFFDTLKVQVPPGGSGGIKAFLNSFTGKFGRR</sequence>
<keyword evidence="2" id="KW-1185">Reference proteome</keyword>
<dbReference type="OrthoDB" id="1798560at2"/>
<gene>
    <name evidence="1" type="ORF">DesyoDRAFT_5092</name>
</gene>
<organism evidence="1 2">
    <name type="scientific">Desulfosporosinus youngiae DSM 17734</name>
    <dbReference type="NCBI Taxonomy" id="768710"/>
    <lineage>
        <taxon>Bacteria</taxon>
        <taxon>Bacillati</taxon>
        <taxon>Bacillota</taxon>
        <taxon>Clostridia</taxon>
        <taxon>Eubacteriales</taxon>
        <taxon>Desulfitobacteriaceae</taxon>
        <taxon>Desulfosporosinus</taxon>
    </lineage>
</organism>
<reference evidence="1 2" key="1">
    <citation type="submission" date="2011-11" db="EMBL/GenBank/DDBJ databases">
        <title>The Noncontiguous Finished genome of Desulfosporosinus youngiae DSM 17734.</title>
        <authorList>
            <consortium name="US DOE Joint Genome Institute (JGI-PGF)"/>
            <person name="Lucas S."/>
            <person name="Han J."/>
            <person name="Lapidus A."/>
            <person name="Cheng J.-F."/>
            <person name="Goodwin L."/>
            <person name="Pitluck S."/>
            <person name="Peters L."/>
            <person name="Ovchinnikova G."/>
            <person name="Lu M."/>
            <person name="Land M.L."/>
            <person name="Hauser L."/>
            <person name="Pester M."/>
            <person name="Spring S."/>
            <person name="Ollivier B."/>
            <person name="Rattei T."/>
            <person name="Klenk H.-P."/>
            <person name="Wagner M."/>
            <person name="Loy A."/>
            <person name="Woyke T.J."/>
        </authorList>
    </citation>
    <scope>NUCLEOTIDE SEQUENCE [LARGE SCALE GENOMIC DNA]</scope>
    <source>
        <strain evidence="1 2">DSM 17734</strain>
    </source>
</reference>
<evidence type="ECO:0000313" key="2">
    <source>
        <dbReference type="Proteomes" id="UP000005104"/>
    </source>
</evidence>
<dbReference type="RefSeq" id="WP_007787226.1">
    <property type="nucleotide sequence ID" value="NZ_CM001441.1"/>
</dbReference>
<dbReference type="Proteomes" id="UP000005104">
    <property type="component" value="Chromosome"/>
</dbReference>
<dbReference type="STRING" id="768710.DesyoDRAFT_5092"/>